<feature type="compositionally biased region" description="Polar residues" evidence="1">
    <location>
        <begin position="336"/>
        <end position="354"/>
    </location>
</feature>
<organism evidence="3 4">
    <name type="scientific">Papilio machaon</name>
    <name type="common">Old World swallowtail butterfly</name>
    <dbReference type="NCBI Taxonomy" id="76193"/>
    <lineage>
        <taxon>Eukaryota</taxon>
        <taxon>Metazoa</taxon>
        <taxon>Ecdysozoa</taxon>
        <taxon>Arthropoda</taxon>
        <taxon>Hexapoda</taxon>
        <taxon>Insecta</taxon>
        <taxon>Pterygota</taxon>
        <taxon>Neoptera</taxon>
        <taxon>Endopterygota</taxon>
        <taxon>Lepidoptera</taxon>
        <taxon>Glossata</taxon>
        <taxon>Ditrysia</taxon>
        <taxon>Papilionoidea</taxon>
        <taxon>Papilionidae</taxon>
        <taxon>Papilioninae</taxon>
        <taxon>Papilio</taxon>
    </lineage>
</organism>
<feature type="compositionally biased region" description="Polar residues" evidence="1">
    <location>
        <begin position="514"/>
        <end position="535"/>
    </location>
</feature>
<dbReference type="STRING" id="76193.A0A194RH37"/>
<name>A0A194RH37_PAPMA</name>
<feature type="region of interest" description="Disordered" evidence="1">
    <location>
        <begin position="746"/>
        <end position="770"/>
    </location>
</feature>
<evidence type="ECO:0000313" key="4">
    <source>
        <dbReference type="Proteomes" id="UP000053240"/>
    </source>
</evidence>
<feature type="compositionally biased region" description="Polar residues" evidence="1">
    <location>
        <begin position="1045"/>
        <end position="1056"/>
    </location>
</feature>
<evidence type="ECO:0000256" key="2">
    <source>
        <dbReference type="SAM" id="SignalP"/>
    </source>
</evidence>
<feature type="compositionally biased region" description="Basic and acidic residues" evidence="1">
    <location>
        <begin position="599"/>
        <end position="612"/>
    </location>
</feature>
<feature type="region of interest" description="Disordered" evidence="1">
    <location>
        <begin position="1097"/>
        <end position="1181"/>
    </location>
</feature>
<feature type="compositionally biased region" description="Polar residues" evidence="1">
    <location>
        <begin position="1403"/>
        <end position="1424"/>
    </location>
</feature>
<feature type="compositionally biased region" description="Low complexity" evidence="1">
    <location>
        <begin position="1599"/>
        <end position="1619"/>
    </location>
</feature>
<feature type="compositionally biased region" description="Polar residues" evidence="1">
    <location>
        <begin position="1661"/>
        <end position="1679"/>
    </location>
</feature>
<keyword evidence="4" id="KW-1185">Reference proteome</keyword>
<feature type="compositionally biased region" description="Low complexity" evidence="1">
    <location>
        <begin position="537"/>
        <end position="551"/>
    </location>
</feature>
<evidence type="ECO:0000313" key="3">
    <source>
        <dbReference type="EMBL" id="KPJ16754.1"/>
    </source>
</evidence>
<feature type="compositionally biased region" description="Polar residues" evidence="1">
    <location>
        <begin position="376"/>
        <end position="390"/>
    </location>
</feature>
<feature type="compositionally biased region" description="Polar residues" evidence="1">
    <location>
        <begin position="1009"/>
        <end position="1022"/>
    </location>
</feature>
<feature type="region of interest" description="Disordered" evidence="1">
    <location>
        <begin position="1661"/>
        <end position="1691"/>
    </location>
</feature>
<feature type="compositionally biased region" description="Polar residues" evidence="1">
    <location>
        <begin position="1803"/>
        <end position="1824"/>
    </location>
</feature>
<feature type="compositionally biased region" description="Polar residues" evidence="1">
    <location>
        <begin position="1103"/>
        <end position="1119"/>
    </location>
</feature>
<feature type="compositionally biased region" description="Polar residues" evidence="1">
    <location>
        <begin position="670"/>
        <end position="687"/>
    </location>
</feature>
<proteinExistence type="predicted"/>
<feature type="compositionally biased region" description="Polar residues" evidence="1">
    <location>
        <begin position="1164"/>
        <end position="1181"/>
    </location>
</feature>
<feature type="region of interest" description="Disordered" evidence="1">
    <location>
        <begin position="1799"/>
        <end position="1824"/>
    </location>
</feature>
<dbReference type="EMBL" id="KQ460207">
    <property type="protein sequence ID" value="KPJ16754.1"/>
    <property type="molecule type" value="Genomic_DNA"/>
</dbReference>
<protein>
    <submittedName>
        <fullName evidence="3">Uncharacterized protein</fullName>
    </submittedName>
</protein>
<gene>
    <name evidence="3" type="ORF">RR48_10353</name>
</gene>
<feature type="region of interest" description="Disordered" evidence="1">
    <location>
        <begin position="1394"/>
        <end position="1425"/>
    </location>
</feature>
<feature type="compositionally biased region" description="Polar residues" evidence="1">
    <location>
        <begin position="558"/>
        <end position="594"/>
    </location>
</feature>
<keyword evidence="2" id="KW-0732">Signal</keyword>
<feature type="region of interest" description="Disordered" evidence="1">
    <location>
        <begin position="791"/>
        <end position="811"/>
    </location>
</feature>
<feature type="region of interest" description="Disordered" evidence="1">
    <location>
        <begin position="487"/>
        <end position="625"/>
    </location>
</feature>
<feature type="region of interest" description="Disordered" evidence="1">
    <location>
        <begin position="123"/>
        <end position="156"/>
    </location>
</feature>
<feature type="compositionally biased region" description="Low complexity" evidence="1">
    <location>
        <begin position="1142"/>
        <end position="1152"/>
    </location>
</feature>
<feature type="compositionally biased region" description="Low complexity" evidence="1">
    <location>
        <begin position="797"/>
        <end position="810"/>
    </location>
</feature>
<feature type="region of interest" description="Disordered" evidence="1">
    <location>
        <begin position="1913"/>
        <end position="1953"/>
    </location>
</feature>
<feature type="region of interest" description="Disordered" evidence="1">
    <location>
        <begin position="1521"/>
        <end position="1619"/>
    </location>
</feature>
<evidence type="ECO:0000256" key="1">
    <source>
        <dbReference type="SAM" id="MobiDB-lite"/>
    </source>
</evidence>
<feature type="signal peptide" evidence="2">
    <location>
        <begin position="1"/>
        <end position="17"/>
    </location>
</feature>
<accession>A0A194RH37</accession>
<sequence length="1953" mass="206119">MKLSCALVLTLTNLVIATPYSFSVKGSGASAKAEAATSPYGQFGVVKPVASKTSGFSGTFSKSSSSSLAPSSASSSSSAYNYNAGQIGTASLGYGSQGFFVPNKNVVPQVVTVPQATAFATAGSNSQTGASVNAQATGSYSSEKGNSFSGNANSPANVQYQSAVPENKPNSYVALSSGIPSHWQEQLKPNSFNTNVPEKPKEAFGVQSFSSDVQSGTAVFSTPSAPSKESALVENAPSYSGGFGGPPGILSPHDKISSVGGNTPGQYTIVSYTPGATVNVPSKQQTLPVSTVNPLYAQHGYQIENTNPTVQSINNEYVFQTENSKPLYKPDIKPTYSDQNKQTASGSYNSASSEWQHDGQHVTLQPHAEIVQTTPKELEQASHSTGQFSSHSEKPLAINNDSKPIKNVQIFIQPIPSNAPQTVSKPVYFTNTQVGSENKKEVKPVYQLSYTGGFGAPAGVLKPSGQTVSSGQTFSSSPVKIEQFESSAEKLTGTKETTLNTDFGGSLNEVKETAQPSSQSTNDHSFDSGSSSATYVTPKPSTSSLFTSSPTEKVSYDYVSTEQKGTDQFTGKPSESSYPNPTVSSWAQNPTVNSLPIRPEFELQKKPTDKTKPTTLSGSFGQVPDDVKPTIQSTINNNGFAYSNKPYKPVVTPTTPYFEATKQKESSFAYSTTQPTPVNSWQQSTYKPSIDGSTPGYFDKQETSPTKYPSLTGYNTVSKQSEQYPSGTYSTVGSTTDDIQVTSNLNQQSSGYGSTVTQEPTAQVSSAGPTLTSFSQEASYKPSFENSLAVSSIPQLSESPKTSSPQTSSTGAFTVSKEVYKVPTQVVSNAVYPPGSVSSVFHLIPNSETSQFHANSHNQHQQSTNYGDATSFVTQKPTKVNFVGQSPGATSGPTSAYFPQQPNKPIVASSLTTSSVSGSYINSDVSPTQKPFFTYNLPKETEVIPSDTSSNIDSTVGTAFEFNSNAYSGKPQTQFNISQQSVEYKPTSFVTQKPTASVNLASQTFSTPAISQSTTFSQQSPKKPSDDKSEGTSPSKNPQYLIYTKPTTETRPQKQSNVYSNAFGTLTGAVKPSSYSSPSSTGYPGWSSNSWSGPSYLTGFNDKPQQTNYLNPNKPTVSSLPEKKEQVIPTNPTEKPSLPVASTTVVQQSSSSITNQKEIEPTATPASGSGTTYSKPTSQPIVSNSEVSYTSFASPKPTKPTNQFSTSNPPVSTFGSSTFSQVKPQYQFSTIQPVTQKKQWYTNNYGTFGAVKPHSYPGFTSSFTTFGQGSVGGLYDKTKQTTQYSSTGQYKPTSTGQYNPSLTGQYNPVSTGQYKPTYNWGIAGQSQFQKPSYQPTQTGGSYVSTYTQTTGKPFVTLSSLDKQKVSGGAPVVNQKVPSISSSFASSTGIAKPTNQPSALYASQKPTSSGTLFESSTGNPSVTNVSDKEKVTSSIVSTTSKYDAQKPVNPTVQTVSNTYVTSSFISAKPTANFQTTGTPLLENKPTYTYTVQQQSVPSEQTVAPTKDVEVGQSIKPVWSYSNQKDSSYTSTTEVATSNLNPTTQSVDGSDNSQFVDKTQASPVRPTSSVNFVGQKPLNPFNGQVGLTNQTPSPGAQNNPSYQQSSEPFSSASSSGSATSQFSQIPSTAYFNSKPDKVQYTFENVQSAYKPTSVAGSITSFANQQNTKPPITAPSQENYSNEAEAGPTKPPGQYWTLNSQSEPQQTTFQTTKPNIKITVVGKPNSNIVSPTYSGGFGGPSGILKPNEFGISSNPGNTQSQFQAASGAYTGAKVDTDSITASYSGGFGASSGLLKPDEKYSIQHVGHNNPSSNGFHAGTSQGGAQTSYVEPTFSASGAYENIKEQTGYGAQVSSEVQGTSVTNVEPSTTTNSEVNSATNAAANGFANNNAYASSSGAVNTGTTFSGQSGRINGFSANAKGSATASATSSGSGGSITTFNRPLSTFTGSPGDIARRK</sequence>
<feature type="region of interest" description="Disordered" evidence="1">
    <location>
        <begin position="1009"/>
        <end position="1056"/>
    </location>
</feature>
<dbReference type="InParanoid" id="A0A194RH37"/>
<feature type="compositionally biased region" description="Polar residues" evidence="1">
    <location>
        <begin position="1579"/>
        <end position="1598"/>
    </location>
</feature>
<feature type="compositionally biased region" description="Polar residues" evidence="1">
    <location>
        <begin position="494"/>
        <end position="503"/>
    </location>
</feature>
<dbReference type="Proteomes" id="UP000053240">
    <property type="component" value="Unassembled WGS sequence"/>
</dbReference>
<feature type="compositionally biased region" description="Polar residues" evidence="1">
    <location>
        <begin position="1521"/>
        <end position="1570"/>
    </location>
</feature>
<feature type="chain" id="PRO_5008265191" evidence="2">
    <location>
        <begin position="18"/>
        <end position="1953"/>
    </location>
</feature>
<feature type="region of interest" description="Disordered" evidence="1">
    <location>
        <begin position="670"/>
        <end position="709"/>
    </location>
</feature>
<feature type="region of interest" description="Disordered" evidence="1">
    <location>
        <begin position="325"/>
        <end position="360"/>
    </location>
</feature>
<reference evidence="3 4" key="1">
    <citation type="journal article" date="2015" name="Nat. Commun.">
        <title>Outbred genome sequencing and CRISPR/Cas9 gene editing in butterflies.</title>
        <authorList>
            <person name="Li X."/>
            <person name="Fan D."/>
            <person name="Zhang W."/>
            <person name="Liu G."/>
            <person name="Zhang L."/>
            <person name="Zhao L."/>
            <person name="Fang X."/>
            <person name="Chen L."/>
            <person name="Dong Y."/>
            <person name="Chen Y."/>
            <person name="Ding Y."/>
            <person name="Zhao R."/>
            <person name="Feng M."/>
            <person name="Zhu Y."/>
            <person name="Feng Y."/>
            <person name="Jiang X."/>
            <person name="Zhu D."/>
            <person name="Xiang H."/>
            <person name="Feng X."/>
            <person name="Li S."/>
            <person name="Wang J."/>
            <person name="Zhang G."/>
            <person name="Kronforst M.R."/>
            <person name="Wang W."/>
        </authorList>
    </citation>
    <scope>NUCLEOTIDE SEQUENCE [LARGE SCALE GENOMIC DNA]</scope>
    <source>
        <strain evidence="3">Ya'a_city_454_Pm</strain>
        <tissue evidence="3">Whole body</tissue>
    </source>
</reference>
<feature type="compositionally biased region" description="Low complexity" evidence="1">
    <location>
        <begin position="1913"/>
        <end position="1934"/>
    </location>
</feature>
<feature type="compositionally biased region" description="Polar residues" evidence="1">
    <location>
        <begin position="1935"/>
        <end position="1944"/>
    </location>
</feature>
<feature type="region of interest" description="Disordered" evidence="1">
    <location>
        <begin position="376"/>
        <end position="399"/>
    </location>
</feature>